<dbReference type="PANTHER" id="PTHR11003">
    <property type="entry name" value="POTASSIUM CHANNEL, SUBFAMILY K"/>
    <property type="match status" value="1"/>
</dbReference>
<dbReference type="GO" id="GO:0015271">
    <property type="term" value="F:outward rectifier potassium channel activity"/>
    <property type="evidence" value="ECO:0007669"/>
    <property type="project" value="TreeGrafter"/>
</dbReference>
<dbReference type="GO" id="GO:0030322">
    <property type="term" value="P:stabilization of membrane potential"/>
    <property type="evidence" value="ECO:0007669"/>
    <property type="project" value="TreeGrafter"/>
</dbReference>
<reference evidence="12" key="2">
    <citation type="submission" date="2025-09" db="UniProtKB">
        <authorList>
            <consortium name="Ensembl"/>
        </authorList>
    </citation>
    <scope>IDENTIFICATION</scope>
</reference>
<protein>
    <submittedName>
        <fullName evidence="12">Potassium channel, subfamily K, member 17</fullName>
    </submittedName>
</protein>
<evidence type="ECO:0000256" key="5">
    <source>
        <dbReference type="ARBA" id="ARBA00022989"/>
    </source>
</evidence>
<dbReference type="PRINTS" id="PR01333">
    <property type="entry name" value="2POREKCHANEL"/>
</dbReference>
<dbReference type="Gene3D" id="1.10.287.70">
    <property type="match status" value="1"/>
</dbReference>
<dbReference type="InterPro" id="IPR003280">
    <property type="entry name" value="2pore_dom_K_chnl"/>
</dbReference>
<proteinExistence type="inferred from homology"/>
<dbReference type="SUPFAM" id="SSF81324">
    <property type="entry name" value="Voltage-gated potassium channels"/>
    <property type="match status" value="2"/>
</dbReference>
<evidence type="ECO:0000313" key="12">
    <source>
        <dbReference type="Ensembl" id="ENSXCOP00000014874.1"/>
    </source>
</evidence>
<dbReference type="Pfam" id="PF07885">
    <property type="entry name" value="Ion_trans_2"/>
    <property type="match status" value="2"/>
</dbReference>
<dbReference type="Ensembl" id="ENSXCOT00000015060.1">
    <property type="protein sequence ID" value="ENSXCOP00000014874.1"/>
    <property type="gene ID" value="ENSXCOG00000011273.1"/>
</dbReference>
<sequence length="288" mass="32595">MGVKEMLNLARVPSILMLGVIYVAYVLIGGVIFWKLEGDLGGKDLSKLLLNKQRLLMTYSCLNQEGLEEVAQIKLKQFICHQTRYYNAFILTGYGNMSPSSTAGQIFCVFFALFGIPLNVVVLNRVGNIFLFCFVLWSRCTRFFVHLFCFICGTVLFFIMPMLVFQQQEGWTYSQAIYYCFITLSTIGFGDFVAGTAYNPDKDYPDWYSVLMASWIFFGLAWLALLINHSIDILERLNSLLKKGCCGEKTLEESESADNNNPDTQMEDDDEIKNLERKSGATACALAL</sequence>
<accession>A0A3B5M4H8</accession>
<evidence type="ECO:0000256" key="10">
    <source>
        <dbReference type="SAM" id="Phobius"/>
    </source>
</evidence>
<organism evidence="12 13">
    <name type="scientific">Xiphophorus couchianus</name>
    <name type="common">Monterrey platyfish</name>
    <dbReference type="NCBI Taxonomy" id="32473"/>
    <lineage>
        <taxon>Eukaryota</taxon>
        <taxon>Metazoa</taxon>
        <taxon>Chordata</taxon>
        <taxon>Craniata</taxon>
        <taxon>Vertebrata</taxon>
        <taxon>Euteleostomi</taxon>
        <taxon>Actinopterygii</taxon>
        <taxon>Neopterygii</taxon>
        <taxon>Teleostei</taxon>
        <taxon>Neoteleostei</taxon>
        <taxon>Acanthomorphata</taxon>
        <taxon>Ovalentaria</taxon>
        <taxon>Atherinomorphae</taxon>
        <taxon>Cyprinodontiformes</taxon>
        <taxon>Poeciliidae</taxon>
        <taxon>Poeciliinae</taxon>
        <taxon>Xiphophorus</taxon>
    </lineage>
</organism>
<dbReference type="AlphaFoldDB" id="A0A3B5M4H8"/>
<feature type="transmembrane region" description="Helical" evidence="10">
    <location>
        <begin position="106"/>
        <end position="137"/>
    </location>
</feature>
<keyword evidence="6 9" id="KW-0406">Ion transport</keyword>
<keyword evidence="8 9" id="KW-0407">Ion channel</keyword>
<feature type="transmembrane region" description="Helical" evidence="10">
    <location>
        <begin position="143"/>
        <end position="164"/>
    </location>
</feature>
<dbReference type="InterPro" id="IPR013099">
    <property type="entry name" value="K_chnl_dom"/>
</dbReference>
<dbReference type="GeneTree" id="ENSGT00940000164048"/>
<evidence type="ECO:0000256" key="2">
    <source>
        <dbReference type="ARBA" id="ARBA00022448"/>
    </source>
</evidence>
<dbReference type="GO" id="GO:0022841">
    <property type="term" value="F:potassium ion leak channel activity"/>
    <property type="evidence" value="ECO:0007669"/>
    <property type="project" value="TreeGrafter"/>
</dbReference>
<keyword evidence="5 10" id="KW-1133">Transmembrane helix</keyword>
<dbReference type="PANTHER" id="PTHR11003:SF329">
    <property type="entry name" value="POTASSIUM CHANNEL SUBFAMILY K MEMBER 17-LIKE"/>
    <property type="match status" value="1"/>
</dbReference>
<keyword evidence="13" id="KW-1185">Reference proteome</keyword>
<feature type="transmembrane region" description="Helical" evidence="10">
    <location>
        <begin position="176"/>
        <end position="195"/>
    </location>
</feature>
<reference evidence="12" key="1">
    <citation type="submission" date="2025-08" db="UniProtKB">
        <authorList>
            <consortium name="Ensembl"/>
        </authorList>
    </citation>
    <scope>IDENTIFICATION</scope>
</reference>
<dbReference type="STRING" id="32473.ENSXCOP00000014874"/>
<feature type="transmembrane region" description="Helical" evidence="10">
    <location>
        <begin position="207"/>
        <end position="227"/>
    </location>
</feature>
<name>A0A3B5M4H8_9TELE</name>
<feature type="domain" description="Potassium channel" evidence="11">
    <location>
        <begin position="147"/>
        <end position="235"/>
    </location>
</feature>
<evidence type="ECO:0000256" key="7">
    <source>
        <dbReference type="ARBA" id="ARBA00023136"/>
    </source>
</evidence>
<comment type="similarity">
    <text evidence="9">Belongs to the two pore domain potassium channel (TC 1.A.1.8) family.</text>
</comment>
<keyword evidence="2 9" id="KW-0813">Transport</keyword>
<comment type="subcellular location">
    <subcellularLocation>
        <location evidence="1">Membrane</location>
        <topology evidence="1">Multi-pass membrane protein</topology>
    </subcellularLocation>
</comment>
<keyword evidence="3 9" id="KW-0812">Transmembrane</keyword>
<evidence type="ECO:0000259" key="11">
    <source>
        <dbReference type="Pfam" id="PF07885"/>
    </source>
</evidence>
<evidence type="ECO:0000313" key="13">
    <source>
        <dbReference type="Proteomes" id="UP000261380"/>
    </source>
</evidence>
<dbReference type="Proteomes" id="UP000261380">
    <property type="component" value="Unplaced"/>
</dbReference>
<feature type="domain" description="Potassium channel" evidence="11">
    <location>
        <begin position="92"/>
        <end position="130"/>
    </location>
</feature>
<evidence type="ECO:0000256" key="8">
    <source>
        <dbReference type="ARBA" id="ARBA00023303"/>
    </source>
</evidence>
<keyword evidence="7 10" id="KW-0472">Membrane</keyword>
<evidence type="ECO:0000256" key="9">
    <source>
        <dbReference type="RuleBase" id="RU003857"/>
    </source>
</evidence>
<evidence type="ECO:0000256" key="1">
    <source>
        <dbReference type="ARBA" id="ARBA00004141"/>
    </source>
</evidence>
<evidence type="ECO:0000256" key="3">
    <source>
        <dbReference type="ARBA" id="ARBA00022692"/>
    </source>
</evidence>
<evidence type="ECO:0000256" key="4">
    <source>
        <dbReference type="ARBA" id="ARBA00022958"/>
    </source>
</evidence>
<evidence type="ECO:0000256" key="6">
    <source>
        <dbReference type="ARBA" id="ARBA00023065"/>
    </source>
</evidence>
<dbReference type="GO" id="GO:0005252">
    <property type="term" value="F:open rectifier potassium channel activity"/>
    <property type="evidence" value="ECO:0007669"/>
    <property type="project" value="Ensembl"/>
</dbReference>
<feature type="transmembrane region" description="Helical" evidence="10">
    <location>
        <begin position="12"/>
        <end position="34"/>
    </location>
</feature>
<keyword evidence="4" id="KW-0630">Potassium</keyword>
<dbReference type="GO" id="GO:0005886">
    <property type="term" value="C:plasma membrane"/>
    <property type="evidence" value="ECO:0007669"/>
    <property type="project" value="TreeGrafter"/>
</dbReference>